<keyword evidence="5 6" id="KW-0472">Membrane</keyword>
<dbReference type="GO" id="GO:0043209">
    <property type="term" value="C:myelin sheath"/>
    <property type="evidence" value="ECO:0007669"/>
    <property type="project" value="TreeGrafter"/>
</dbReference>
<sequence>MGKRKVDSAQGRFPPGERSGLFYGCVECCAKCLGGIPYASMVATILCFSGVALFCGCGHEALNGTEYLMETHFIRNYQHFQALSNLIDAFQYVIYGMASFFFLYGVLLLAEGFYTSSVIKKVFGENKTTLCGRCISASFIGVTYALVLIWLAIFVFTALPLYIFHNMWSTCKAIELPENSGRIHQLCVDARQYGILPWSATPGEVCGYNLQTVCRTREFGMTYHLFIATFVGAGATAVALLTYMMSTTYNFAIVKILGREDYCTKF</sequence>
<feature type="transmembrane region" description="Helical" evidence="6">
    <location>
        <begin position="225"/>
        <end position="245"/>
    </location>
</feature>
<dbReference type="AlphaFoldDB" id="Q9DGD6"/>
<keyword evidence="3 6" id="KW-0812">Transmembrane</keyword>
<dbReference type="GO" id="GO:0005886">
    <property type="term" value="C:plasma membrane"/>
    <property type="evidence" value="ECO:0007669"/>
    <property type="project" value="TreeGrafter"/>
</dbReference>
<evidence type="ECO:0000256" key="1">
    <source>
        <dbReference type="ARBA" id="ARBA00004141"/>
    </source>
</evidence>
<dbReference type="GO" id="GO:0061564">
    <property type="term" value="P:axon development"/>
    <property type="evidence" value="ECO:0007669"/>
    <property type="project" value="TreeGrafter"/>
</dbReference>
<dbReference type="InterPro" id="IPR001614">
    <property type="entry name" value="Myelin_PLP"/>
</dbReference>
<evidence type="ECO:0000256" key="4">
    <source>
        <dbReference type="ARBA" id="ARBA00022989"/>
    </source>
</evidence>
<evidence type="ECO:0000256" key="5">
    <source>
        <dbReference type="ARBA" id="ARBA00023136"/>
    </source>
</evidence>
<dbReference type="PANTHER" id="PTHR11683">
    <property type="entry name" value="MYELIN PROTEOLIPID"/>
    <property type="match status" value="1"/>
</dbReference>
<keyword evidence="4 6" id="KW-1133">Transmembrane helix</keyword>
<dbReference type="GO" id="GO:0022010">
    <property type="term" value="P:central nervous system myelination"/>
    <property type="evidence" value="ECO:0007669"/>
    <property type="project" value="TreeGrafter"/>
</dbReference>
<name>Q9DGD6_PROAN</name>
<evidence type="ECO:0000256" key="3">
    <source>
        <dbReference type="ARBA" id="ARBA00022692"/>
    </source>
</evidence>
<dbReference type="InterPro" id="IPR018237">
    <property type="entry name" value="Myelin_PLP_CS"/>
</dbReference>
<dbReference type="PRINTS" id="PR00214">
    <property type="entry name" value="MYELINPLP"/>
</dbReference>
<evidence type="ECO:0000256" key="6">
    <source>
        <dbReference type="SAM" id="Phobius"/>
    </source>
</evidence>
<dbReference type="SMART" id="SM00002">
    <property type="entry name" value="PLP"/>
    <property type="match status" value="1"/>
</dbReference>
<evidence type="ECO:0000313" key="7">
    <source>
        <dbReference type="EMBL" id="BAB16472.1"/>
    </source>
</evidence>
<dbReference type="PANTHER" id="PTHR11683:SF17">
    <property type="entry name" value="DMALPHA1"/>
    <property type="match status" value="1"/>
</dbReference>
<comment type="subcellular location">
    <subcellularLocation>
        <location evidence="1">Membrane</location>
        <topology evidence="1">Multi-pass membrane protein</topology>
    </subcellularLocation>
</comment>
<protein>
    <submittedName>
        <fullName evidence="7">DM20</fullName>
    </submittedName>
</protein>
<feature type="transmembrane region" description="Helical" evidence="6">
    <location>
        <begin position="92"/>
        <end position="115"/>
    </location>
</feature>
<evidence type="ECO:0000256" key="2">
    <source>
        <dbReference type="ARBA" id="ARBA00010595"/>
    </source>
</evidence>
<dbReference type="PROSITE" id="PS00575">
    <property type="entry name" value="MYELIN_PLP_1"/>
    <property type="match status" value="1"/>
</dbReference>
<dbReference type="Pfam" id="PF01275">
    <property type="entry name" value="Myelin_PLP"/>
    <property type="match status" value="1"/>
</dbReference>
<comment type="similarity">
    <text evidence="2">Belongs to the myelin proteolipid protein family.</text>
</comment>
<reference evidence="7" key="1">
    <citation type="journal article" date="2000" name="Brain Res. Mol. Brain Res.">
        <title>Phylogenetic relation of lungfish indicated by the amino acid sequence of myelin DM20.</title>
        <authorList>
            <person name="Tohyama Y."/>
            <person name="Ichimiya T."/>
            <person name="Kasama-Yoshida H."/>
            <person name="Cao Y."/>
            <person name="Hasegawa M."/>
            <person name="Kojima H."/>
            <person name="Tamai Y."/>
            <person name="Kurihara T."/>
        </authorList>
    </citation>
    <scope>NUCLEOTIDE SEQUENCE</scope>
</reference>
<dbReference type="EMBL" id="AB038774">
    <property type="protein sequence ID" value="BAB16472.1"/>
    <property type="molecule type" value="mRNA"/>
</dbReference>
<accession>Q9DGD6</accession>
<organism evidence="7">
    <name type="scientific">Protopterus annectens</name>
    <name type="common">African lungfish</name>
    <dbReference type="NCBI Taxonomy" id="7888"/>
    <lineage>
        <taxon>Eukaryota</taxon>
        <taxon>Metazoa</taxon>
        <taxon>Chordata</taxon>
        <taxon>Craniata</taxon>
        <taxon>Vertebrata</taxon>
        <taxon>Euteleostomi</taxon>
        <taxon>Dipnomorpha</taxon>
        <taxon>Ceratodontiformes</taxon>
        <taxon>Lepidosirenoidei</taxon>
        <taxon>Protopteridae</taxon>
        <taxon>Protopterus</taxon>
    </lineage>
</organism>
<dbReference type="PROSITE" id="PS01004">
    <property type="entry name" value="MYELIN_PLP_2"/>
    <property type="match status" value="1"/>
</dbReference>
<feature type="transmembrane region" description="Helical" evidence="6">
    <location>
        <begin position="135"/>
        <end position="164"/>
    </location>
</feature>
<proteinExistence type="evidence at transcript level"/>
<dbReference type="GO" id="GO:0019911">
    <property type="term" value="F:structural constituent of myelin sheath"/>
    <property type="evidence" value="ECO:0007669"/>
    <property type="project" value="TreeGrafter"/>
</dbReference>